<reference evidence="1" key="1">
    <citation type="journal article" date="2014" name="Front. Microbiol.">
        <title>High frequency of phylogenetically diverse reductive dehalogenase-homologous genes in deep subseafloor sedimentary metagenomes.</title>
        <authorList>
            <person name="Kawai M."/>
            <person name="Futagami T."/>
            <person name="Toyoda A."/>
            <person name="Takaki Y."/>
            <person name="Nishi S."/>
            <person name="Hori S."/>
            <person name="Arai W."/>
            <person name="Tsubouchi T."/>
            <person name="Morono Y."/>
            <person name="Uchiyama I."/>
            <person name="Ito T."/>
            <person name="Fujiyama A."/>
            <person name="Inagaki F."/>
            <person name="Takami H."/>
        </authorList>
    </citation>
    <scope>NUCLEOTIDE SEQUENCE</scope>
    <source>
        <strain evidence="1">Expedition CK06-06</strain>
    </source>
</reference>
<protein>
    <submittedName>
        <fullName evidence="1">Uncharacterized protein</fullName>
    </submittedName>
</protein>
<dbReference type="EMBL" id="BARU01049354">
    <property type="protein sequence ID" value="GAH92607.1"/>
    <property type="molecule type" value="Genomic_DNA"/>
</dbReference>
<evidence type="ECO:0000313" key="1">
    <source>
        <dbReference type="EMBL" id="GAH92607.1"/>
    </source>
</evidence>
<feature type="non-terminal residue" evidence="1">
    <location>
        <position position="1"/>
    </location>
</feature>
<name>X1JF49_9ZZZZ</name>
<proteinExistence type="predicted"/>
<sequence length="48" mass="5203">TEGLKLIAADVDEDRGLRGVNFAVPVAERLGLNPDIEFVGMNVLYLDS</sequence>
<accession>X1JF49</accession>
<gene>
    <name evidence="1" type="ORF">S03H2_72721</name>
</gene>
<comment type="caution">
    <text evidence="1">The sequence shown here is derived from an EMBL/GenBank/DDBJ whole genome shotgun (WGS) entry which is preliminary data.</text>
</comment>
<organism evidence="1">
    <name type="scientific">marine sediment metagenome</name>
    <dbReference type="NCBI Taxonomy" id="412755"/>
    <lineage>
        <taxon>unclassified sequences</taxon>
        <taxon>metagenomes</taxon>
        <taxon>ecological metagenomes</taxon>
    </lineage>
</organism>
<feature type="non-terminal residue" evidence="1">
    <location>
        <position position="48"/>
    </location>
</feature>
<dbReference type="AlphaFoldDB" id="X1JF49"/>